<proteinExistence type="predicted"/>
<evidence type="ECO:0000313" key="6">
    <source>
        <dbReference type="Proteomes" id="UP000886523"/>
    </source>
</evidence>
<dbReference type="PANTHER" id="PTHR33129:SF1">
    <property type="entry name" value="ATP-BINDING PROTEIN"/>
    <property type="match status" value="1"/>
</dbReference>
<dbReference type="InterPro" id="IPR045379">
    <property type="entry name" value="Crinkler_N"/>
</dbReference>
<evidence type="ECO:0000256" key="1">
    <source>
        <dbReference type="ARBA" id="ARBA00004340"/>
    </source>
</evidence>
<comment type="caution">
    <text evidence="5">The sequence shown here is derived from an EMBL/GenBank/DDBJ whole genome shotgun (WGS) entry which is preliminary data.</text>
</comment>
<dbReference type="OrthoDB" id="3269541at2759"/>
<dbReference type="AlphaFoldDB" id="A0A9P6AW61"/>
<evidence type="ECO:0000256" key="3">
    <source>
        <dbReference type="ARBA" id="ARBA00022525"/>
    </source>
</evidence>
<comment type="subcellular location">
    <subcellularLocation>
        <location evidence="1">Host cell</location>
    </subcellularLocation>
    <subcellularLocation>
        <location evidence="2">Secreted</location>
    </subcellularLocation>
</comment>
<evidence type="ECO:0000256" key="2">
    <source>
        <dbReference type="ARBA" id="ARBA00004613"/>
    </source>
</evidence>
<dbReference type="Pfam" id="PF20147">
    <property type="entry name" value="Crinkler"/>
    <property type="match status" value="1"/>
</dbReference>
<dbReference type="PANTHER" id="PTHR33129">
    <property type="entry name" value="PROTEIN KINASE DOMAIN-CONTAINING PROTEIN-RELATED"/>
    <property type="match status" value="1"/>
</dbReference>
<name>A0A9P6AW61_9AGAM</name>
<protein>
    <recommendedName>
        <fullName evidence="4">Crinkler effector protein N-terminal domain-containing protein</fullName>
    </recommendedName>
</protein>
<gene>
    <name evidence="5" type="ORF">BS47DRAFT_988844</name>
</gene>
<accession>A0A9P6AW61</accession>
<feature type="domain" description="Crinkler effector protein N-terminal" evidence="4">
    <location>
        <begin position="5"/>
        <end position="99"/>
    </location>
</feature>
<evidence type="ECO:0000259" key="4">
    <source>
        <dbReference type="Pfam" id="PF20147"/>
    </source>
</evidence>
<sequence>MAALLKLNCWVYGESPNRIFPVKIPTTETVATLKKAIKEEKQAFQTHGADTLTLWQVSIFVDGQQKPQIPPHNEALSPLVRLSTLFPDVPQEGHLHIIVGPPPGATTPSSSAHGLGDSDTEACCLRAFCEKYWNRGDEGRAEIYKIESVEVPFMVRDNESDLYESESGLDNDGCTLRIPYESLSLGSVGHDFPDFFDHGYSSILVRREYHDMFTHISNLCKKGDRGVVVTGSPGIGKTIFLYFLLVERILQGRPTALQRNPDRVILITNTGKVQIIPDKKHMDPQGFPGVWGLVDSNDSLMKPHWVFTDSHSQFFLVHSCPPQPVRWKAWRKKFSASIAVMKPWSWEEFYIGGMVFLSSPLKHSTL</sequence>
<dbReference type="GO" id="GO:0005576">
    <property type="term" value="C:extracellular region"/>
    <property type="evidence" value="ECO:0007669"/>
    <property type="project" value="UniProtKB-SubCell"/>
</dbReference>
<keyword evidence="3" id="KW-0964">Secreted</keyword>
<dbReference type="EMBL" id="MU128977">
    <property type="protein sequence ID" value="KAF9513103.1"/>
    <property type="molecule type" value="Genomic_DNA"/>
</dbReference>
<organism evidence="5 6">
    <name type="scientific">Hydnum rufescens UP504</name>
    <dbReference type="NCBI Taxonomy" id="1448309"/>
    <lineage>
        <taxon>Eukaryota</taxon>
        <taxon>Fungi</taxon>
        <taxon>Dikarya</taxon>
        <taxon>Basidiomycota</taxon>
        <taxon>Agaricomycotina</taxon>
        <taxon>Agaricomycetes</taxon>
        <taxon>Cantharellales</taxon>
        <taxon>Hydnaceae</taxon>
        <taxon>Hydnum</taxon>
    </lineage>
</organism>
<dbReference type="InterPro" id="IPR052980">
    <property type="entry name" value="Crinkler_effector"/>
</dbReference>
<dbReference type="Proteomes" id="UP000886523">
    <property type="component" value="Unassembled WGS sequence"/>
</dbReference>
<evidence type="ECO:0000313" key="5">
    <source>
        <dbReference type="EMBL" id="KAF9513103.1"/>
    </source>
</evidence>
<keyword evidence="6" id="KW-1185">Reference proteome</keyword>
<reference evidence="5" key="1">
    <citation type="journal article" date="2020" name="Nat. Commun.">
        <title>Large-scale genome sequencing of mycorrhizal fungi provides insights into the early evolution of symbiotic traits.</title>
        <authorList>
            <person name="Miyauchi S."/>
            <person name="Kiss E."/>
            <person name="Kuo A."/>
            <person name="Drula E."/>
            <person name="Kohler A."/>
            <person name="Sanchez-Garcia M."/>
            <person name="Morin E."/>
            <person name="Andreopoulos B."/>
            <person name="Barry K.W."/>
            <person name="Bonito G."/>
            <person name="Buee M."/>
            <person name="Carver A."/>
            <person name="Chen C."/>
            <person name="Cichocki N."/>
            <person name="Clum A."/>
            <person name="Culley D."/>
            <person name="Crous P.W."/>
            <person name="Fauchery L."/>
            <person name="Girlanda M."/>
            <person name="Hayes R.D."/>
            <person name="Keri Z."/>
            <person name="LaButti K."/>
            <person name="Lipzen A."/>
            <person name="Lombard V."/>
            <person name="Magnuson J."/>
            <person name="Maillard F."/>
            <person name="Murat C."/>
            <person name="Nolan M."/>
            <person name="Ohm R.A."/>
            <person name="Pangilinan J."/>
            <person name="Pereira M.F."/>
            <person name="Perotto S."/>
            <person name="Peter M."/>
            <person name="Pfister S."/>
            <person name="Riley R."/>
            <person name="Sitrit Y."/>
            <person name="Stielow J.B."/>
            <person name="Szollosi G."/>
            <person name="Zifcakova L."/>
            <person name="Stursova M."/>
            <person name="Spatafora J.W."/>
            <person name="Tedersoo L."/>
            <person name="Vaario L.M."/>
            <person name="Yamada A."/>
            <person name="Yan M."/>
            <person name="Wang P."/>
            <person name="Xu J."/>
            <person name="Bruns T."/>
            <person name="Baldrian P."/>
            <person name="Vilgalys R."/>
            <person name="Dunand C."/>
            <person name="Henrissat B."/>
            <person name="Grigoriev I.V."/>
            <person name="Hibbett D."/>
            <person name="Nagy L.G."/>
            <person name="Martin F.M."/>
        </authorList>
    </citation>
    <scope>NUCLEOTIDE SEQUENCE</scope>
    <source>
        <strain evidence="5">UP504</strain>
    </source>
</reference>
<dbReference type="GO" id="GO:0043657">
    <property type="term" value="C:host cell"/>
    <property type="evidence" value="ECO:0007669"/>
    <property type="project" value="UniProtKB-SubCell"/>
</dbReference>